<dbReference type="CDD" id="cd00609">
    <property type="entry name" value="AAT_like"/>
    <property type="match status" value="1"/>
</dbReference>
<evidence type="ECO:0000259" key="6">
    <source>
        <dbReference type="PROSITE" id="PS50949"/>
    </source>
</evidence>
<dbReference type="InterPro" id="IPR015424">
    <property type="entry name" value="PyrdxlP-dep_Trfase"/>
</dbReference>
<keyword evidence="7" id="KW-0808">Transferase</keyword>
<dbReference type="InterPro" id="IPR000524">
    <property type="entry name" value="Tscrpt_reg_HTH_GntR"/>
</dbReference>
<evidence type="ECO:0000256" key="3">
    <source>
        <dbReference type="ARBA" id="ARBA00023015"/>
    </source>
</evidence>
<dbReference type="InterPro" id="IPR051446">
    <property type="entry name" value="HTH_trans_reg/aminotransferase"/>
</dbReference>
<name>A0ABS7ZR43_9GAMM</name>
<gene>
    <name evidence="7" type="ORF">I9W95_11300</name>
</gene>
<dbReference type="EMBL" id="JAEDAH010000058">
    <property type="protein sequence ID" value="MCA6064192.1"/>
    <property type="molecule type" value="Genomic_DNA"/>
</dbReference>
<dbReference type="SUPFAM" id="SSF53383">
    <property type="entry name" value="PLP-dependent transferases"/>
    <property type="match status" value="1"/>
</dbReference>
<dbReference type="PANTHER" id="PTHR46577:SF2">
    <property type="entry name" value="TRANSCRIPTIONAL REGULATORY PROTEIN"/>
    <property type="match status" value="1"/>
</dbReference>
<dbReference type="InterPro" id="IPR004839">
    <property type="entry name" value="Aminotransferase_I/II_large"/>
</dbReference>
<keyword evidence="7" id="KW-0032">Aminotransferase</keyword>
<keyword evidence="2" id="KW-0663">Pyridoxal phosphate</keyword>
<dbReference type="Gene3D" id="1.10.10.10">
    <property type="entry name" value="Winged helix-like DNA-binding domain superfamily/Winged helix DNA-binding domain"/>
    <property type="match status" value="1"/>
</dbReference>
<dbReference type="PANTHER" id="PTHR46577">
    <property type="entry name" value="HTH-TYPE TRANSCRIPTIONAL REGULATORY PROTEIN GABR"/>
    <property type="match status" value="1"/>
</dbReference>
<dbReference type="InterPro" id="IPR015421">
    <property type="entry name" value="PyrdxlP-dep_Trfase_major"/>
</dbReference>
<evidence type="ECO:0000313" key="7">
    <source>
        <dbReference type="EMBL" id="MCA6064192.1"/>
    </source>
</evidence>
<sequence>MGAEYARQRLRFRPKKIKNNRYRLPATGLPVTSSFRYQQLENQLLDAINSQRLRNGERLPSVRSLCQQHQVSKATVLHALQRLEAQGLIEARPRSGFYVTQRLPALNTPQATALQLSPGPVTIPDLLLDIMQRGAAFDLVSADARLTDTTTGVVTLNRSISRALRRARGDSAQYYDEPAGLAALREQIALRLAQRGYAASAADLCITVGCQNALFLALMASCEAGDAVAVESPGFYGALQLLQQLNLKVVEIPSSALSGMDMDALADALSRWPIKACIVSPAYSTPAGALMPAAARQRLMALAAQYDLAIIEDDIYADTAFTRIPDPLKAEDPDGRVILCSSFSKTLSRDLRLGWIAGGRWHERIVQLKLVTQLASGRALQQGVADYLADGSYSSHLRRQHYRLRQQRDQLMEQLQRWPVAVNLSQPQGGLTLWAELPANTDTHALYSTALAQGIVITPGPLFSASGHYRHCLRFSFAHEWTAARQQALTTLGELLAAAGAKP</sequence>
<dbReference type="Pfam" id="PF00155">
    <property type="entry name" value="Aminotran_1_2"/>
    <property type="match status" value="1"/>
</dbReference>
<dbReference type="SUPFAM" id="SSF46785">
    <property type="entry name" value="Winged helix' DNA-binding domain"/>
    <property type="match status" value="1"/>
</dbReference>
<dbReference type="GO" id="GO:0008483">
    <property type="term" value="F:transaminase activity"/>
    <property type="evidence" value="ECO:0007669"/>
    <property type="project" value="UniProtKB-KW"/>
</dbReference>
<evidence type="ECO:0000256" key="5">
    <source>
        <dbReference type="ARBA" id="ARBA00023163"/>
    </source>
</evidence>
<evidence type="ECO:0000256" key="2">
    <source>
        <dbReference type="ARBA" id="ARBA00022898"/>
    </source>
</evidence>
<comment type="similarity">
    <text evidence="1">In the C-terminal section; belongs to the class-I pyridoxal-phosphate-dependent aminotransferase family.</text>
</comment>
<dbReference type="Proteomes" id="UP000714380">
    <property type="component" value="Unassembled WGS sequence"/>
</dbReference>
<dbReference type="InterPro" id="IPR015422">
    <property type="entry name" value="PyrdxlP-dep_Trfase_small"/>
</dbReference>
<dbReference type="InterPro" id="IPR036388">
    <property type="entry name" value="WH-like_DNA-bd_sf"/>
</dbReference>
<dbReference type="PROSITE" id="PS50949">
    <property type="entry name" value="HTH_GNTR"/>
    <property type="match status" value="1"/>
</dbReference>
<dbReference type="CDD" id="cd07377">
    <property type="entry name" value="WHTH_GntR"/>
    <property type="match status" value="1"/>
</dbReference>
<feature type="domain" description="HTH gntR-type" evidence="6">
    <location>
        <begin position="34"/>
        <end position="102"/>
    </location>
</feature>
<proteinExistence type="inferred from homology"/>
<evidence type="ECO:0000313" key="8">
    <source>
        <dbReference type="Proteomes" id="UP000714380"/>
    </source>
</evidence>
<dbReference type="Pfam" id="PF00392">
    <property type="entry name" value="GntR"/>
    <property type="match status" value="1"/>
</dbReference>
<keyword evidence="5" id="KW-0804">Transcription</keyword>
<reference evidence="7 8" key="1">
    <citation type="submission" date="2020-12" db="EMBL/GenBank/DDBJ databases">
        <title>Novel Thalassolituus-related marine hydrocarbonoclastic bacteria mediated algae-derived hydrocarbons mineralization in twilight zone of the northern South China Sea.</title>
        <authorList>
            <person name="Dong C."/>
        </authorList>
    </citation>
    <scope>NUCLEOTIDE SEQUENCE [LARGE SCALE GENOMIC DNA]</scope>
    <source>
        <strain evidence="7 8">IMCC1826</strain>
    </source>
</reference>
<keyword evidence="4" id="KW-0238">DNA-binding</keyword>
<keyword evidence="8" id="KW-1185">Reference proteome</keyword>
<evidence type="ECO:0000256" key="4">
    <source>
        <dbReference type="ARBA" id="ARBA00023125"/>
    </source>
</evidence>
<keyword evidence="3" id="KW-0805">Transcription regulation</keyword>
<organism evidence="7 8">
    <name type="scientific">Thalassolituus marinus</name>
    <dbReference type="NCBI Taxonomy" id="671053"/>
    <lineage>
        <taxon>Bacteria</taxon>
        <taxon>Pseudomonadati</taxon>
        <taxon>Pseudomonadota</taxon>
        <taxon>Gammaproteobacteria</taxon>
        <taxon>Oceanospirillales</taxon>
        <taxon>Oceanospirillaceae</taxon>
        <taxon>Thalassolituus</taxon>
    </lineage>
</organism>
<dbReference type="Gene3D" id="3.90.1150.10">
    <property type="entry name" value="Aspartate Aminotransferase, domain 1"/>
    <property type="match status" value="1"/>
</dbReference>
<accession>A0ABS7ZR43</accession>
<evidence type="ECO:0000256" key="1">
    <source>
        <dbReference type="ARBA" id="ARBA00005384"/>
    </source>
</evidence>
<dbReference type="SMART" id="SM00345">
    <property type="entry name" value="HTH_GNTR"/>
    <property type="match status" value="1"/>
</dbReference>
<protein>
    <submittedName>
        <fullName evidence="7">PLP-dependent aminotransferase family protein</fullName>
    </submittedName>
</protein>
<dbReference type="Gene3D" id="3.40.640.10">
    <property type="entry name" value="Type I PLP-dependent aspartate aminotransferase-like (Major domain)"/>
    <property type="match status" value="1"/>
</dbReference>
<dbReference type="PRINTS" id="PR00035">
    <property type="entry name" value="HTHGNTR"/>
</dbReference>
<dbReference type="InterPro" id="IPR036390">
    <property type="entry name" value="WH_DNA-bd_sf"/>
</dbReference>
<comment type="caution">
    <text evidence="7">The sequence shown here is derived from an EMBL/GenBank/DDBJ whole genome shotgun (WGS) entry which is preliminary data.</text>
</comment>